<dbReference type="RefSeq" id="XP_050509657.1">
    <property type="nucleotide sequence ID" value="XM_050653700.1"/>
</dbReference>
<feature type="transmembrane region" description="Helical" evidence="10">
    <location>
        <begin position="28"/>
        <end position="48"/>
    </location>
</feature>
<dbReference type="PRINTS" id="PR00926">
    <property type="entry name" value="MITOCARRIER"/>
</dbReference>
<dbReference type="PANTHER" id="PTHR45618">
    <property type="entry name" value="MITOCHONDRIAL DICARBOXYLATE CARRIER-RELATED"/>
    <property type="match status" value="1"/>
</dbReference>
<keyword evidence="12" id="KW-1185">Reference proteome</keyword>
<keyword evidence="6 10" id="KW-1133">Transmembrane helix</keyword>
<evidence type="ECO:0000313" key="11">
    <source>
        <dbReference type="EnsemblMetazoa" id="XP_050509657.1"/>
    </source>
</evidence>
<feature type="transmembrane region" description="Helical" evidence="10">
    <location>
        <begin position="69"/>
        <end position="87"/>
    </location>
</feature>
<feature type="repeat" description="Solcar" evidence="8">
    <location>
        <begin position="22"/>
        <end position="106"/>
    </location>
</feature>
<evidence type="ECO:0000256" key="5">
    <source>
        <dbReference type="ARBA" id="ARBA00022737"/>
    </source>
</evidence>
<evidence type="ECO:0000256" key="9">
    <source>
        <dbReference type="RuleBase" id="RU000488"/>
    </source>
</evidence>
<evidence type="ECO:0000256" key="6">
    <source>
        <dbReference type="ARBA" id="ARBA00022989"/>
    </source>
</evidence>
<reference evidence="11" key="1">
    <citation type="submission" date="2025-05" db="UniProtKB">
        <authorList>
            <consortium name="EnsemblMetazoa"/>
        </authorList>
    </citation>
    <scope>IDENTIFICATION</scope>
</reference>
<dbReference type="InterPro" id="IPR002067">
    <property type="entry name" value="MCP"/>
</dbReference>
<dbReference type="GeneID" id="114341820"/>
<keyword evidence="7 8" id="KW-0472">Membrane</keyword>
<dbReference type="SUPFAM" id="SSF103506">
    <property type="entry name" value="Mitochondrial carrier"/>
    <property type="match status" value="1"/>
</dbReference>
<organism evidence="11 12">
    <name type="scientific">Diabrotica virgifera virgifera</name>
    <name type="common">western corn rootworm</name>
    <dbReference type="NCBI Taxonomy" id="50390"/>
    <lineage>
        <taxon>Eukaryota</taxon>
        <taxon>Metazoa</taxon>
        <taxon>Ecdysozoa</taxon>
        <taxon>Arthropoda</taxon>
        <taxon>Hexapoda</taxon>
        <taxon>Insecta</taxon>
        <taxon>Pterygota</taxon>
        <taxon>Neoptera</taxon>
        <taxon>Endopterygota</taxon>
        <taxon>Coleoptera</taxon>
        <taxon>Polyphaga</taxon>
        <taxon>Cucujiformia</taxon>
        <taxon>Chrysomeloidea</taxon>
        <taxon>Chrysomelidae</taxon>
        <taxon>Galerucinae</taxon>
        <taxon>Diabroticina</taxon>
        <taxon>Diabroticites</taxon>
        <taxon>Diabrotica</taxon>
    </lineage>
</organism>
<evidence type="ECO:0000256" key="1">
    <source>
        <dbReference type="ARBA" id="ARBA00004141"/>
    </source>
</evidence>
<evidence type="ECO:0000256" key="2">
    <source>
        <dbReference type="ARBA" id="ARBA00006375"/>
    </source>
</evidence>
<evidence type="ECO:0000256" key="10">
    <source>
        <dbReference type="SAM" id="Phobius"/>
    </source>
</evidence>
<feature type="repeat" description="Solcar" evidence="8">
    <location>
        <begin position="110"/>
        <end position="201"/>
    </location>
</feature>
<dbReference type="EnsemblMetazoa" id="XM_050653700.1">
    <property type="protein sequence ID" value="XP_050509657.1"/>
    <property type="gene ID" value="LOC114341820"/>
</dbReference>
<keyword evidence="5" id="KW-0677">Repeat</keyword>
<proteinExistence type="inferred from homology"/>
<keyword evidence="3 9" id="KW-0813">Transport</keyword>
<dbReference type="PROSITE" id="PS50920">
    <property type="entry name" value="SOLCAR"/>
    <property type="match status" value="3"/>
</dbReference>
<evidence type="ECO:0000256" key="8">
    <source>
        <dbReference type="PROSITE-ProRule" id="PRU00282"/>
    </source>
</evidence>
<dbReference type="Proteomes" id="UP001652700">
    <property type="component" value="Unplaced"/>
</dbReference>
<evidence type="ECO:0000256" key="4">
    <source>
        <dbReference type="ARBA" id="ARBA00022692"/>
    </source>
</evidence>
<comment type="similarity">
    <text evidence="2 9">Belongs to the mitochondrial carrier (TC 2.A.29) family.</text>
</comment>
<dbReference type="InterPro" id="IPR023395">
    <property type="entry name" value="MCP_dom_sf"/>
</dbReference>
<evidence type="ECO:0000256" key="7">
    <source>
        <dbReference type="ARBA" id="ARBA00023136"/>
    </source>
</evidence>
<sequence length="313" mass="35210">MKVTENSSEHKYKIQEVYSREDPKLPRWYFGGIAGAATVLVTHPIELLKVLIQVQKARSKPTTKMVRKIIKTEGFLAFYSGLSASISRQLTYSTAKFALYEQAKYYMDMNNFSSKVMAGAVSGFVGGWVGVPADIVNVRMQSDIRRNSKYRRNYRNVVHGLMEIYQKEGFVQIYRGSTMACMRSVLLSVGQLSIYDELQIITLRTGLVNDNLLTHLTCSLIAGIAASLLSQPFDMIKIKLMNAEPGEYKGVWDCVRHTSKSGPRAFFKGVVPSAVKIIPNTVIGFIVYEQLIKYFGYVPRKDLNKVLDSSGQK</sequence>
<dbReference type="InterPro" id="IPR050391">
    <property type="entry name" value="Mito_Metabolite_Transporter"/>
</dbReference>
<protein>
    <recommendedName>
        <fullName evidence="13">Mitochondrial dicarboxylate carrier</fullName>
    </recommendedName>
</protein>
<name>A0ABM5KHH3_DIAVI</name>
<comment type="subcellular location">
    <subcellularLocation>
        <location evidence="1">Membrane</location>
        <topology evidence="1">Multi-pass membrane protein</topology>
    </subcellularLocation>
</comment>
<accession>A0ABM5KHH3</accession>
<dbReference type="Gene3D" id="1.50.40.10">
    <property type="entry name" value="Mitochondrial carrier domain"/>
    <property type="match status" value="1"/>
</dbReference>
<dbReference type="Pfam" id="PF00153">
    <property type="entry name" value="Mito_carr"/>
    <property type="match status" value="3"/>
</dbReference>
<feature type="repeat" description="Solcar" evidence="8">
    <location>
        <begin position="210"/>
        <end position="294"/>
    </location>
</feature>
<feature type="transmembrane region" description="Helical" evidence="10">
    <location>
        <begin position="116"/>
        <end position="136"/>
    </location>
</feature>
<evidence type="ECO:0000313" key="12">
    <source>
        <dbReference type="Proteomes" id="UP001652700"/>
    </source>
</evidence>
<evidence type="ECO:0008006" key="13">
    <source>
        <dbReference type="Google" id="ProtNLM"/>
    </source>
</evidence>
<evidence type="ECO:0000256" key="3">
    <source>
        <dbReference type="ARBA" id="ARBA00022448"/>
    </source>
</evidence>
<keyword evidence="4 8" id="KW-0812">Transmembrane</keyword>
<dbReference type="InterPro" id="IPR018108">
    <property type="entry name" value="MCP_transmembrane"/>
</dbReference>